<keyword evidence="3" id="KW-1185">Reference proteome</keyword>
<gene>
    <name evidence="2" type="ORF">mMyoMyo1_012341</name>
</gene>
<evidence type="ECO:0000313" key="3">
    <source>
        <dbReference type="Proteomes" id="UP000527355"/>
    </source>
</evidence>
<organism evidence="2 3">
    <name type="scientific">Myotis myotis</name>
    <name type="common">Greater mouse-eared bat</name>
    <name type="synonym">Vespertilio myotis</name>
    <dbReference type="NCBI Taxonomy" id="51298"/>
    <lineage>
        <taxon>Eukaryota</taxon>
        <taxon>Metazoa</taxon>
        <taxon>Chordata</taxon>
        <taxon>Craniata</taxon>
        <taxon>Vertebrata</taxon>
        <taxon>Euteleostomi</taxon>
        <taxon>Mammalia</taxon>
        <taxon>Eutheria</taxon>
        <taxon>Laurasiatheria</taxon>
        <taxon>Chiroptera</taxon>
        <taxon>Yangochiroptera</taxon>
        <taxon>Vespertilionidae</taxon>
        <taxon>Myotis</taxon>
    </lineage>
</organism>
<dbReference type="EMBL" id="JABWUV010000009">
    <property type="protein sequence ID" value="KAF6330351.1"/>
    <property type="molecule type" value="Genomic_DNA"/>
</dbReference>
<sequence length="122" mass="14010">MLHLWSHIHFLSLPPMPVSVLSLVTTPSPPPASPHLSPAHPSAYRKLILFSIYFGLRIRKLSQTQASPYCPDPRLLGEFFLHVWPYHPYEEWEEKLPKSQALCPEYPLTTKEISNLLSQLNP</sequence>
<dbReference type="AlphaFoldDB" id="A0A7J7VZC8"/>
<dbReference type="Proteomes" id="UP000527355">
    <property type="component" value="Unassembled WGS sequence"/>
</dbReference>
<evidence type="ECO:0000256" key="1">
    <source>
        <dbReference type="SAM" id="SignalP"/>
    </source>
</evidence>
<proteinExistence type="predicted"/>
<comment type="caution">
    <text evidence="2">The sequence shown here is derived from an EMBL/GenBank/DDBJ whole genome shotgun (WGS) entry which is preliminary data.</text>
</comment>
<protein>
    <submittedName>
        <fullName evidence="2">Uncharacterized protein</fullName>
    </submittedName>
</protein>
<feature type="signal peptide" evidence="1">
    <location>
        <begin position="1"/>
        <end position="22"/>
    </location>
</feature>
<name>A0A7J7VZC8_MYOMY</name>
<reference evidence="2 3" key="1">
    <citation type="journal article" date="2020" name="Nature">
        <title>Six reference-quality genomes reveal evolution of bat adaptations.</title>
        <authorList>
            <person name="Jebb D."/>
            <person name="Huang Z."/>
            <person name="Pippel M."/>
            <person name="Hughes G.M."/>
            <person name="Lavrichenko K."/>
            <person name="Devanna P."/>
            <person name="Winkler S."/>
            <person name="Jermiin L.S."/>
            <person name="Skirmuntt E.C."/>
            <person name="Katzourakis A."/>
            <person name="Burkitt-Gray L."/>
            <person name="Ray D.A."/>
            <person name="Sullivan K.A.M."/>
            <person name="Roscito J.G."/>
            <person name="Kirilenko B.M."/>
            <person name="Davalos L.M."/>
            <person name="Corthals A.P."/>
            <person name="Power M.L."/>
            <person name="Jones G."/>
            <person name="Ransome R.D."/>
            <person name="Dechmann D.K.N."/>
            <person name="Locatelli A.G."/>
            <person name="Puechmaille S.J."/>
            <person name="Fedrigo O."/>
            <person name="Jarvis E.D."/>
            <person name="Hiller M."/>
            <person name="Vernes S.C."/>
            <person name="Myers E.W."/>
            <person name="Teeling E.C."/>
        </authorList>
    </citation>
    <scope>NUCLEOTIDE SEQUENCE [LARGE SCALE GENOMIC DNA]</scope>
    <source>
        <strain evidence="2">MMyoMyo1</strain>
        <tissue evidence="2">Flight muscle</tissue>
    </source>
</reference>
<accession>A0A7J7VZC8</accession>
<evidence type="ECO:0000313" key="2">
    <source>
        <dbReference type="EMBL" id="KAF6330351.1"/>
    </source>
</evidence>
<keyword evidence="1" id="KW-0732">Signal</keyword>
<feature type="chain" id="PRO_5029693167" evidence="1">
    <location>
        <begin position="23"/>
        <end position="122"/>
    </location>
</feature>